<dbReference type="InterPro" id="IPR044838">
    <property type="entry name" value="EGY1-like"/>
</dbReference>
<name>A0A075MN62_9ARCH</name>
<feature type="transmembrane region" description="Helical" evidence="8">
    <location>
        <begin position="282"/>
        <end position="301"/>
    </location>
</feature>
<gene>
    <name evidence="10" type="ORF">NTE_00613</name>
</gene>
<proteinExistence type="predicted"/>
<dbReference type="STRING" id="1459636.NTE_00613"/>
<protein>
    <submittedName>
        <fullName evidence="10">Putative membrane-associated Zn-dependent protease</fullName>
    </submittedName>
</protein>
<feature type="domain" description="Peptidase M50" evidence="9">
    <location>
        <begin position="151"/>
        <end position="329"/>
    </location>
</feature>
<dbReference type="CDD" id="cd06160">
    <property type="entry name" value="S2P-M50_like_2"/>
    <property type="match status" value="1"/>
</dbReference>
<evidence type="ECO:0000256" key="6">
    <source>
        <dbReference type="ARBA" id="ARBA00022989"/>
    </source>
</evidence>
<feature type="transmembrane region" description="Helical" evidence="8">
    <location>
        <begin position="321"/>
        <end position="345"/>
    </location>
</feature>
<dbReference type="PANTHER" id="PTHR31412">
    <property type="entry name" value="ZINC METALLOPROTEASE EGY1"/>
    <property type="match status" value="1"/>
</dbReference>
<keyword evidence="4" id="KW-0378">Hydrolase</keyword>
<evidence type="ECO:0000256" key="7">
    <source>
        <dbReference type="ARBA" id="ARBA00023136"/>
    </source>
</evidence>
<feature type="transmembrane region" description="Helical" evidence="8">
    <location>
        <begin position="139"/>
        <end position="159"/>
    </location>
</feature>
<keyword evidence="5" id="KW-0809">Transit peptide</keyword>
<feature type="transmembrane region" description="Helical" evidence="8">
    <location>
        <begin position="366"/>
        <end position="386"/>
    </location>
</feature>
<dbReference type="PANTHER" id="PTHR31412:SF0">
    <property type="entry name" value="ZINC METALLOPROTEASE EGY1, CHLOROPLASTIC-RELATED"/>
    <property type="match status" value="1"/>
</dbReference>
<dbReference type="EMBL" id="CP007174">
    <property type="protein sequence ID" value="AIF82693.1"/>
    <property type="molecule type" value="Genomic_DNA"/>
</dbReference>
<keyword evidence="6 8" id="KW-1133">Transmembrane helix</keyword>
<evidence type="ECO:0000256" key="1">
    <source>
        <dbReference type="ARBA" id="ARBA00004141"/>
    </source>
</evidence>
<dbReference type="RefSeq" id="WP_148699613.1">
    <property type="nucleotide sequence ID" value="NZ_CP007174.1"/>
</dbReference>
<dbReference type="InterPro" id="IPR008915">
    <property type="entry name" value="Peptidase_M50"/>
</dbReference>
<reference evidence="10 11" key="1">
    <citation type="journal article" date="2014" name="PLoS ONE">
        <title>Genome Sequence of Candidatus Nitrososphaera evergladensis from Group I.1b Enriched from Everglades Soil Reveals Novel Genomic Features of the Ammonia-Oxidizing Archaea.</title>
        <authorList>
            <person name="Zhalnina K.V."/>
            <person name="Dias R."/>
            <person name="Leonard M.T."/>
            <person name="Dorr de Quadros P."/>
            <person name="Camargo F.A."/>
            <person name="Drew J.C."/>
            <person name="Farmerie W.G."/>
            <person name="Daroub S.H."/>
            <person name="Triplett E.W."/>
        </authorList>
    </citation>
    <scope>NUCLEOTIDE SEQUENCE [LARGE SCALE GENOMIC DNA]</scope>
    <source>
        <strain evidence="10 11">SR1</strain>
    </source>
</reference>
<dbReference type="OrthoDB" id="19110at2157"/>
<evidence type="ECO:0000256" key="5">
    <source>
        <dbReference type="ARBA" id="ARBA00022946"/>
    </source>
</evidence>
<evidence type="ECO:0000256" key="8">
    <source>
        <dbReference type="SAM" id="Phobius"/>
    </source>
</evidence>
<dbReference type="GeneID" id="41596476"/>
<evidence type="ECO:0000256" key="2">
    <source>
        <dbReference type="ARBA" id="ARBA00022670"/>
    </source>
</evidence>
<dbReference type="HOGENOM" id="CLU_028221_0_1_2"/>
<feature type="transmembrane region" description="Helical" evidence="8">
    <location>
        <begin position="106"/>
        <end position="127"/>
    </location>
</feature>
<evidence type="ECO:0000256" key="4">
    <source>
        <dbReference type="ARBA" id="ARBA00022801"/>
    </source>
</evidence>
<dbReference type="GO" id="GO:0006508">
    <property type="term" value="P:proteolysis"/>
    <property type="evidence" value="ECO:0007669"/>
    <property type="project" value="UniProtKB-KW"/>
</dbReference>
<keyword evidence="3 8" id="KW-0812">Transmembrane</keyword>
<sequence length="390" mass="42426">MASFVGGDFSQAVPVVSSFYSIVDMQKHQTEDAVRFLIAESDIYSSFPKLIRELAKVDMIATAKRTRYASRLMPSLSSTNLTVEDGVVITVSKLQKQQRKQGKNRYLLSLPAVLFIATLTVVFIDGLYRSQSDFARMFIHNPLLLAAVYTMSLVGILGVHEMGHMIAAKHHGIRASWPYFIPGIPGLFVPTFGAMIAIRSNMTNRNVLFDVGIAGPIAGLLVTMIVSVYGSSISVLVPADRMQDFGNSGLMPINSSILMQATLNLTGHGAAAGDAVLIMSPVLFAAWVGFLVTFLNLLPAWQLDGGHLARSALGVRWHRILTYSSVGILVGLNYYIMAAFILLFSSRAPESTPLDDVSPLSKKRKMLFWMAIALAVLCAPLPAQVFSPLA</sequence>
<dbReference type="Pfam" id="PF02163">
    <property type="entry name" value="Peptidase_M50"/>
    <property type="match status" value="1"/>
</dbReference>
<dbReference type="GO" id="GO:0016020">
    <property type="term" value="C:membrane"/>
    <property type="evidence" value="ECO:0007669"/>
    <property type="project" value="UniProtKB-SubCell"/>
</dbReference>
<evidence type="ECO:0000259" key="9">
    <source>
        <dbReference type="Pfam" id="PF02163"/>
    </source>
</evidence>
<evidence type="ECO:0000313" key="11">
    <source>
        <dbReference type="Proteomes" id="UP000028194"/>
    </source>
</evidence>
<dbReference type="GO" id="GO:0008233">
    <property type="term" value="F:peptidase activity"/>
    <property type="evidence" value="ECO:0007669"/>
    <property type="project" value="UniProtKB-KW"/>
</dbReference>
<keyword evidence="7 8" id="KW-0472">Membrane</keyword>
<keyword evidence="11" id="KW-1185">Reference proteome</keyword>
<dbReference type="eggNOG" id="arCOG00609">
    <property type="taxonomic scope" value="Archaea"/>
</dbReference>
<keyword evidence="2 10" id="KW-0645">Protease</keyword>
<dbReference type="AlphaFoldDB" id="A0A075MN62"/>
<dbReference type="Proteomes" id="UP000028194">
    <property type="component" value="Chromosome"/>
</dbReference>
<feature type="transmembrane region" description="Helical" evidence="8">
    <location>
        <begin position="179"/>
        <end position="198"/>
    </location>
</feature>
<organism evidence="10 11">
    <name type="scientific">Candidatus Nitrososphaera evergladensis SR1</name>
    <dbReference type="NCBI Taxonomy" id="1459636"/>
    <lineage>
        <taxon>Archaea</taxon>
        <taxon>Nitrososphaerota</taxon>
        <taxon>Nitrososphaeria</taxon>
        <taxon>Nitrososphaerales</taxon>
        <taxon>Nitrososphaeraceae</taxon>
        <taxon>Nitrososphaera</taxon>
    </lineage>
</organism>
<evidence type="ECO:0000256" key="3">
    <source>
        <dbReference type="ARBA" id="ARBA00022692"/>
    </source>
</evidence>
<evidence type="ECO:0000313" key="10">
    <source>
        <dbReference type="EMBL" id="AIF82693.1"/>
    </source>
</evidence>
<feature type="transmembrane region" description="Helical" evidence="8">
    <location>
        <begin position="213"/>
        <end position="237"/>
    </location>
</feature>
<accession>A0A075MN62</accession>
<dbReference type="KEGG" id="nev:NTE_00613"/>
<comment type="subcellular location">
    <subcellularLocation>
        <location evidence="1">Membrane</location>
        <topology evidence="1">Multi-pass membrane protein</topology>
    </subcellularLocation>
</comment>